<dbReference type="AlphaFoldDB" id="A0A317T2A4"/>
<reference evidence="1 2" key="1">
    <citation type="submission" date="2018-03" db="EMBL/GenBank/DDBJ databases">
        <title>Genomes of Pezizomycetes fungi and the evolution of truffles.</title>
        <authorList>
            <person name="Murat C."/>
            <person name="Payen T."/>
            <person name="Noel B."/>
            <person name="Kuo A."/>
            <person name="Martin F.M."/>
        </authorList>
    </citation>
    <scope>NUCLEOTIDE SEQUENCE [LARGE SCALE GENOMIC DNA]</scope>
    <source>
        <strain evidence="1">091103-1</strain>
    </source>
</reference>
<dbReference type="Proteomes" id="UP000246991">
    <property type="component" value="Unassembled WGS sequence"/>
</dbReference>
<keyword evidence="2" id="KW-1185">Reference proteome</keyword>
<comment type="caution">
    <text evidence="1">The sequence shown here is derived from an EMBL/GenBank/DDBJ whole genome shotgun (WGS) entry which is preliminary data.</text>
</comment>
<gene>
    <name evidence="1" type="ORF">C7212DRAFT_156944</name>
</gene>
<evidence type="ECO:0000313" key="2">
    <source>
        <dbReference type="Proteomes" id="UP000246991"/>
    </source>
</evidence>
<proteinExistence type="predicted"/>
<feature type="non-terminal residue" evidence="1">
    <location>
        <position position="1"/>
    </location>
</feature>
<dbReference type="EMBL" id="PYWC01000006">
    <property type="protein sequence ID" value="PWW79857.1"/>
    <property type="molecule type" value="Genomic_DNA"/>
</dbReference>
<evidence type="ECO:0000313" key="1">
    <source>
        <dbReference type="EMBL" id="PWW79857.1"/>
    </source>
</evidence>
<sequence length="54" mass="6367">SIIETINAPVYYIHLLMILKGKDIQTLWFIIENIPDYLVITTLKGWTSNNIRLY</sequence>
<protein>
    <submittedName>
        <fullName evidence="1">Uncharacterized protein</fullName>
    </submittedName>
</protein>
<name>A0A317T2A4_9PEZI</name>
<accession>A0A317T2A4</accession>
<organism evidence="1 2">
    <name type="scientific">Tuber magnatum</name>
    <name type="common">white Piedmont truffle</name>
    <dbReference type="NCBI Taxonomy" id="42249"/>
    <lineage>
        <taxon>Eukaryota</taxon>
        <taxon>Fungi</taxon>
        <taxon>Dikarya</taxon>
        <taxon>Ascomycota</taxon>
        <taxon>Pezizomycotina</taxon>
        <taxon>Pezizomycetes</taxon>
        <taxon>Pezizales</taxon>
        <taxon>Tuberaceae</taxon>
        <taxon>Tuber</taxon>
    </lineage>
</organism>
<dbReference type="OrthoDB" id="5425890at2759"/>